<protein>
    <submittedName>
        <fullName evidence="1">Uncharacterized protein</fullName>
    </submittedName>
</protein>
<keyword evidence="2" id="KW-1185">Reference proteome</keyword>
<evidence type="ECO:0000313" key="1">
    <source>
        <dbReference type="EMBL" id="KAK6269230.1"/>
    </source>
</evidence>
<reference evidence="1 2" key="1">
    <citation type="submission" date="2021-04" db="EMBL/GenBank/DDBJ databases">
        <authorList>
            <person name="De Guttry C."/>
            <person name="Zahm M."/>
            <person name="Klopp C."/>
            <person name="Cabau C."/>
            <person name="Louis A."/>
            <person name="Berthelot C."/>
            <person name="Parey E."/>
            <person name="Roest Crollius H."/>
            <person name="Montfort J."/>
            <person name="Robinson-Rechavi M."/>
            <person name="Bucao C."/>
            <person name="Bouchez O."/>
            <person name="Gislard M."/>
            <person name="Lluch J."/>
            <person name="Milhes M."/>
            <person name="Lampietro C."/>
            <person name="Lopez Roques C."/>
            <person name="Donnadieu C."/>
            <person name="Braasch I."/>
            <person name="Desvignes T."/>
            <person name="Postlethwait J."/>
            <person name="Bobe J."/>
            <person name="Wedekind C."/>
            <person name="Guiguen Y."/>
        </authorList>
    </citation>
    <scope>NUCLEOTIDE SEQUENCE [LARGE SCALE GENOMIC DNA]</scope>
    <source>
        <strain evidence="1">Cs_M1</strain>
        <tissue evidence="1">Blood</tissue>
    </source>
</reference>
<comment type="caution">
    <text evidence="1">The sequence shown here is derived from an EMBL/GenBank/DDBJ whole genome shotgun (WGS) entry which is preliminary data.</text>
</comment>
<dbReference type="Proteomes" id="UP001356427">
    <property type="component" value="Unassembled WGS sequence"/>
</dbReference>
<dbReference type="AlphaFoldDB" id="A0AAN8KEH1"/>
<dbReference type="EMBL" id="JAGTTL010003829">
    <property type="protein sequence ID" value="KAK6269230.1"/>
    <property type="molecule type" value="Genomic_DNA"/>
</dbReference>
<gene>
    <name evidence="1" type="ORF">J4Q44_G00394530</name>
</gene>
<sequence>MPPYLPVVASSLEALSTQHVDTLKEPLRVGRVGDHAITVYCYGSVSGHIDTGVGRVHIKRYRGQT</sequence>
<organism evidence="1 2">
    <name type="scientific">Coregonus suidteri</name>
    <dbReference type="NCBI Taxonomy" id="861788"/>
    <lineage>
        <taxon>Eukaryota</taxon>
        <taxon>Metazoa</taxon>
        <taxon>Chordata</taxon>
        <taxon>Craniata</taxon>
        <taxon>Vertebrata</taxon>
        <taxon>Euteleostomi</taxon>
        <taxon>Actinopterygii</taxon>
        <taxon>Neopterygii</taxon>
        <taxon>Teleostei</taxon>
        <taxon>Protacanthopterygii</taxon>
        <taxon>Salmoniformes</taxon>
        <taxon>Salmonidae</taxon>
        <taxon>Coregoninae</taxon>
        <taxon>Coregonus</taxon>
    </lineage>
</organism>
<accession>A0AAN8KEH1</accession>
<proteinExistence type="predicted"/>
<evidence type="ECO:0000313" key="2">
    <source>
        <dbReference type="Proteomes" id="UP001356427"/>
    </source>
</evidence>
<name>A0AAN8KEH1_9TELE</name>